<dbReference type="Pfam" id="PF21849">
    <property type="entry name" value="DUF6908"/>
    <property type="match status" value="1"/>
</dbReference>
<dbReference type="EMBL" id="QGNY01000007">
    <property type="protein sequence ID" value="PWS30263.1"/>
    <property type="molecule type" value="Genomic_DNA"/>
</dbReference>
<protein>
    <recommendedName>
        <fullName evidence="1">DUF6908 domain-containing protein</fullName>
    </recommendedName>
</protein>
<dbReference type="AlphaFoldDB" id="A0A317EWC2"/>
<keyword evidence="3" id="KW-1185">Reference proteome</keyword>
<sequence>MIELAQSRPGQKLENGSHPSLEINLLGTYSNAGFGAATLFTLGQHIRQGDYLLKNPEMTFMMIDGRQHADGYEFVVATPCRFINEAVDVFEDSIEFQNDSDGMAINELDLHRKHIAFAENWLEKLEGQGFLDPF</sequence>
<organism evidence="2 3">
    <name type="scientific">Pedobacter paludis</name>
    <dbReference type="NCBI Taxonomy" id="2203212"/>
    <lineage>
        <taxon>Bacteria</taxon>
        <taxon>Pseudomonadati</taxon>
        <taxon>Bacteroidota</taxon>
        <taxon>Sphingobacteriia</taxon>
        <taxon>Sphingobacteriales</taxon>
        <taxon>Sphingobacteriaceae</taxon>
        <taxon>Pedobacter</taxon>
    </lineage>
</organism>
<evidence type="ECO:0000313" key="3">
    <source>
        <dbReference type="Proteomes" id="UP000245391"/>
    </source>
</evidence>
<evidence type="ECO:0000313" key="2">
    <source>
        <dbReference type="EMBL" id="PWS30263.1"/>
    </source>
</evidence>
<name>A0A317EWC2_9SPHI</name>
<comment type="caution">
    <text evidence="2">The sequence shown here is derived from an EMBL/GenBank/DDBJ whole genome shotgun (WGS) entry which is preliminary data.</text>
</comment>
<feature type="domain" description="DUF6908" evidence="1">
    <location>
        <begin position="12"/>
        <end position="131"/>
    </location>
</feature>
<dbReference type="Proteomes" id="UP000245391">
    <property type="component" value="Unassembled WGS sequence"/>
</dbReference>
<dbReference type="InterPro" id="IPR054203">
    <property type="entry name" value="DUF6908"/>
</dbReference>
<proteinExistence type="predicted"/>
<evidence type="ECO:0000259" key="1">
    <source>
        <dbReference type="Pfam" id="PF21849"/>
    </source>
</evidence>
<reference evidence="3" key="1">
    <citation type="submission" date="2018-05" db="EMBL/GenBank/DDBJ databases">
        <title>Pedobacter paludis sp. nov., isolated from wetland soil.</title>
        <authorList>
            <person name="Zhang Y."/>
        </authorList>
    </citation>
    <scope>NUCLEOTIDE SEQUENCE [LARGE SCALE GENOMIC DNA]</scope>
    <source>
        <strain evidence="3">R-8</strain>
    </source>
</reference>
<gene>
    <name evidence="2" type="ORF">DF947_17665</name>
</gene>
<accession>A0A317EWC2</accession>